<keyword evidence="4" id="KW-1185">Reference proteome</keyword>
<evidence type="ECO:0000259" key="2">
    <source>
        <dbReference type="PROSITE" id="PS51020"/>
    </source>
</evidence>
<dbReference type="PANTHER" id="PTHR11311:SF15">
    <property type="entry name" value="SPONDIN-2"/>
    <property type="match status" value="1"/>
</dbReference>
<dbReference type="Pfam" id="PF06468">
    <property type="entry name" value="Spond_N"/>
    <property type="match status" value="1"/>
</dbReference>
<dbReference type="NCBIfam" id="NF038123">
    <property type="entry name" value="NF038123_dom"/>
    <property type="match status" value="1"/>
</dbReference>
<comment type="caution">
    <text evidence="3">The sequence shown here is derived from an EMBL/GenBank/DDBJ whole genome shotgun (WGS) entry which is preliminary data.</text>
</comment>
<dbReference type="GO" id="GO:0007155">
    <property type="term" value="P:cell adhesion"/>
    <property type="evidence" value="ECO:0007669"/>
    <property type="project" value="TreeGrafter"/>
</dbReference>
<evidence type="ECO:0000313" key="3">
    <source>
        <dbReference type="EMBL" id="PXF44886.1"/>
    </source>
</evidence>
<sequence>MIRQLTSLLFALVLIGTASASQRTGMRQTRRMRTCSGQAEYVVNFTNFLTPRRFGRRIPKTGLVYSPLAGASHSNRVSLLTVRSLASPQVEQIAETGQNGRFVALAEHLRDTEQGVKTVAGADGPTMPGNSTTLRFTVDCEHPFITVVGMIAPSPDWLVQVGNVNLVRRGRFISFRRGRLIAYDAGTDDGAEFTSPTDASLDMPSEPQKNIAPLVEDDTDPFNGRFIGVYTIRRVA</sequence>
<dbReference type="InterPro" id="IPR051418">
    <property type="entry name" value="Spondin/Thrombospondin_T1"/>
</dbReference>
<proteinExistence type="predicted"/>
<dbReference type="GO" id="GO:0031012">
    <property type="term" value="C:extracellular matrix"/>
    <property type="evidence" value="ECO:0007669"/>
    <property type="project" value="TreeGrafter"/>
</dbReference>
<accession>A0A2V3IRX9</accession>
<feature type="domain" description="Spondin" evidence="2">
    <location>
        <begin position="29"/>
        <end position="221"/>
    </location>
</feature>
<dbReference type="InterPro" id="IPR009465">
    <property type="entry name" value="Spondin_N"/>
</dbReference>
<gene>
    <name evidence="3" type="ORF">BWQ96_05376</name>
</gene>
<protein>
    <submittedName>
        <fullName evidence="3">Spondin-2</fullName>
    </submittedName>
</protein>
<dbReference type="Proteomes" id="UP000247409">
    <property type="component" value="Unassembled WGS sequence"/>
</dbReference>
<dbReference type="PANTHER" id="PTHR11311">
    <property type="entry name" value="SPONDIN"/>
    <property type="match status" value="1"/>
</dbReference>
<evidence type="ECO:0000256" key="1">
    <source>
        <dbReference type="SAM" id="SignalP"/>
    </source>
</evidence>
<feature type="signal peptide" evidence="1">
    <location>
        <begin position="1"/>
        <end position="20"/>
    </location>
</feature>
<dbReference type="EMBL" id="NBIV01000079">
    <property type="protein sequence ID" value="PXF44886.1"/>
    <property type="molecule type" value="Genomic_DNA"/>
</dbReference>
<keyword evidence="1" id="KW-0732">Signal</keyword>
<reference evidence="3 4" key="1">
    <citation type="journal article" date="2018" name="Mol. Biol. Evol.">
        <title>Analysis of the draft genome of the red seaweed Gracilariopsis chorda provides insights into genome size evolution in Rhodophyta.</title>
        <authorList>
            <person name="Lee J."/>
            <person name="Yang E.C."/>
            <person name="Graf L."/>
            <person name="Yang J.H."/>
            <person name="Qiu H."/>
            <person name="Zel Zion U."/>
            <person name="Chan C.X."/>
            <person name="Stephens T.G."/>
            <person name="Weber A.P.M."/>
            <person name="Boo G.H."/>
            <person name="Boo S.M."/>
            <person name="Kim K.M."/>
            <person name="Shin Y."/>
            <person name="Jung M."/>
            <person name="Lee S.J."/>
            <person name="Yim H.S."/>
            <person name="Lee J.H."/>
            <person name="Bhattacharya D."/>
            <person name="Yoon H.S."/>
        </authorList>
    </citation>
    <scope>NUCLEOTIDE SEQUENCE [LARGE SCALE GENOMIC DNA]</scope>
    <source>
        <strain evidence="3 4">SKKU-2015</strain>
        <tissue evidence="3">Whole body</tissue>
    </source>
</reference>
<dbReference type="PROSITE" id="PS51020">
    <property type="entry name" value="SPONDIN"/>
    <property type="match status" value="1"/>
</dbReference>
<feature type="chain" id="PRO_5016071435" evidence="1">
    <location>
        <begin position="21"/>
        <end position="236"/>
    </location>
</feature>
<name>A0A2V3IRX9_9FLOR</name>
<dbReference type="OrthoDB" id="43709at2759"/>
<dbReference type="InterPro" id="IPR038678">
    <property type="entry name" value="Spondin_N_sf"/>
</dbReference>
<dbReference type="AlphaFoldDB" id="A0A2V3IRX9"/>
<evidence type="ECO:0000313" key="4">
    <source>
        <dbReference type="Proteomes" id="UP000247409"/>
    </source>
</evidence>
<dbReference type="Gene3D" id="2.60.40.2130">
    <property type="entry name" value="F-spondin domain"/>
    <property type="match status" value="1"/>
</dbReference>
<organism evidence="3 4">
    <name type="scientific">Gracilariopsis chorda</name>
    <dbReference type="NCBI Taxonomy" id="448386"/>
    <lineage>
        <taxon>Eukaryota</taxon>
        <taxon>Rhodophyta</taxon>
        <taxon>Florideophyceae</taxon>
        <taxon>Rhodymeniophycidae</taxon>
        <taxon>Gracilariales</taxon>
        <taxon>Gracilariaceae</taxon>
        <taxon>Gracilariopsis</taxon>
    </lineage>
</organism>